<reference evidence="18 19" key="1">
    <citation type="submission" date="2020-04" db="EMBL/GenBank/DDBJ databases">
        <title>Plant Genome Project.</title>
        <authorList>
            <person name="Zhang R.-G."/>
        </authorList>
    </citation>
    <scope>NUCLEOTIDE SEQUENCE [LARGE SCALE GENOMIC DNA]</scope>
    <source>
        <strain evidence="18">YNK0</strain>
        <tissue evidence="18">Leaf</tissue>
    </source>
</reference>
<dbReference type="GO" id="GO:0005198">
    <property type="term" value="F:structural molecule activity"/>
    <property type="evidence" value="ECO:0007669"/>
    <property type="project" value="InterPro"/>
</dbReference>
<dbReference type="GO" id="GO:0009306">
    <property type="term" value="P:protein secretion"/>
    <property type="evidence" value="ECO:0007669"/>
    <property type="project" value="TreeGrafter"/>
</dbReference>
<evidence type="ECO:0000313" key="18">
    <source>
        <dbReference type="EMBL" id="KAF8377943.1"/>
    </source>
</evidence>
<dbReference type="GO" id="GO:0030126">
    <property type="term" value="C:COPI vesicle coat"/>
    <property type="evidence" value="ECO:0007669"/>
    <property type="project" value="InterPro"/>
</dbReference>
<keyword evidence="11 13" id="KW-0968">Cytoplasmic vesicle</keyword>
<dbReference type="InterPro" id="IPR009028">
    <property type="entry name" value="Coatomer/calthrin_app_sub_C"/>
</dbReference>
<feature type="domain" description="Coatomer subunit gamma C-terminal" evidence="17">
    <location>
        <begin position="770"/>
        <end position="884"/>
    </location>
</feature>
<dbReference type="EMBL" id="JABCRI010000024">
    <property type="protein sequence ID" value="KAF8377943.1"/>
    <property type="molecule type" value="Genomic_DNA"/>
</dbReference>
<sequence>MAQPLVKKDDDQDDEMEYSPFLGIEKGAVLQEARVFNDPQLDPRRCSQVITKLLYLLNQGETFTKNEATGVFFAVTKLFQSRDIGLRRMVYLIIKELSPSADEVIIVTSSLMKDMNSKTDMYRANAIRVLCRITDGTLLTQIERYLKQAIVDKNPVVASAALVSGIHLLQTNPEIVKRWSNEVQEAVQSRAALVQFHALSLLHQIRQNDRLAVSKLVSSLTKGTVRSPLAQCLLIRYTSQVIRESGVNTQTGDRPFFDYLESCLRHKAEMVIFEAARAITELSGVTSRELTPAITVLQLFLSSSKPVLRFAAVRTLNKVAMTHPVAVTNCNIDMESLISDQNRSIATLAITTLLKTGNESSVDRLMKQITNFMSDIADEFKIVVVEAIRSLCLKFPLKYRALMNFLSNILREEGGFEYKKAIVDSIVILIRDIPDAKEGGLLHLCEFIEDCEFTYLSTQILHFLGIEGPKTSDPSKYIRYIYNRVILENATVRASAVSTLANFGAMVDSLKPRIFVLLRRCLFDSDDEVRDRATLYLNTLGGDVLVGETDKDVKDFLFGSLDVPLVNLEISLKNYEPSEEAFDIDSVPKEVKSQPLAEKKAPGKKPTGLGAPLTGPTSTVDAYEKVLSSIPEFSSFGKLFKSSAPLELTEAETEYAVNIVKHIYERHVVFQYNCTNTIPEQLLENVTVIVDASDAEEFSEVASKPLRSLPYDSSGQTFVAFEKPDGVPSVGKFSNILKFIVKEVDPTSGEAEEDGVEDEYQLEDFEVVAADYMLKVGVSNFRNAWESMDPDYERVDEYGLGVRESLTEAVSAVINILGMQPCEGTEVVSNNSRSHTCLLSGVFIGNVKVLVRLSFGIDGPKQVAMKLAVRSEDQAISDTIHEIIASG</sequence>
<keyword evidence="10 13" id="KW-0472">Membrane</keyword>
<accession>A0A834YAP7</accession>
<dbReference type="InterPro" id="IPR032154">
    <property type="entry name" value="Coatomer_g_Cpla"/>
</dbReference>
<dbReference type="FunFam" id="3.30.310.10:FF:000011">
    <property type="entry name" value="Coatomer subunit gamma"/>
    <property type="match status" value="1"/>
</dbReference>
<evidence type="ECO:0000256" key="11">
    <source>
        <dbReference type="ARBA" id="ARBA00023329"/>
    </source>
</evidence>
<dbReference type="InterPro" id="IPR013040">
    <property type="entry name" value="Coatomer_gsu_app_Ig-like_dom"/>
</dbReference>
<evidence type="ECO:0000256" key="13">
    <source>
        <dbReference type="PIRNR" id="PIRNR037093"/>
    </source>
</evidence>
<evidence type="ECO:0000259" key="15">
    <source>
        <dbReference type="Pfam" id="PF01602"/>
    </source>
</evidence>
<feature type="domain" description="Clathrin/coatomer adaptor adaptin-like N-terminal" evidence="15">
    <location>
        <begin position="27"/>
        <end position="540"/>
    </location>
</feature>
<evidence type="ECO:0000256" key="1">
    <source>
        <dbReference type="ARBA" id="ARBA00004255"/>
    </source>
</evidence>
<dbReference type="SUPFAM" id="SSF55711">
    <property type="entry name" value="Subdomain of clathrin and coatomer appendage domain"/>
    <property type="match status" value="1"/>
</dbReference>
<dbReference type="Pfam" id="PF16381">
    <property type="entry name" value="Coatomer_g_Cpla"/>
    <property type="match status" value="1"/>
</dbReference>
<dbReference type="GO" id="GO:0000139">
    <property type="term" value="C:Golgi membrane"/>
    <property type="evidence" value="ECO:0007669"/>
    <property type="project" value="UniProtKB-SubCell"/>
</dbReference>
<comment type="subunit">
    <text evidence="3">Oligomeric complex that consists of at least the alpha, beta, beta', gamma, delta, epsilon and zeta subunits.</text>
</comment>
<evidence type="ECO:0000256" key="12">
    <source>
        <dbReference type="ARBA" id="ARBA00025536"/>
    </source>
</evidence>
<keyword evidence="9 13" id="KW-0333">Golgi apparatus</keyword>
<dbReference type="FunFam" id="1.25.10.10:FF:000078">
    <property type="entry name" value="Coatomer subunit gamma"/>
    <property type="match status" value="1"/>
</dbReference>
<evidence type="ECO:0000259" key="17">
    <source>
        <dbReference type="Pfam" id="PF16381"/>
    </source>
</evidence>
<organism evidence="18 19">
    <name type="scientific">Tetracentron sinense</name>
    <name type="common">Spur-leaf</name>
    <dbReference type="NCBI Taxonomy" id="13715"/>
    <lineage>
        <taxon>Eukaryota</taxon>
        <taxon>Viridiplantae</taxon>
        <taxon>Streptophyta</taxon>
        <taxon>Embryophyta</taxon>
        <taxon>Tracheophyta</taxon>
        <taxon>Spermatophyta</taxon>
        <taxon>Magnoliopsida</taxon>
        <taxon>Trochodendrales</taxon>
        <taxon>Trochodendraceae</taxon>
        <taxon>Tetracentron</taxon>
    </lineage>
</organism>
<dbReference type="InterPro" id="IPR002553">
    <property type="entry name" value="Clathrin/coatomer_adapt-like_N"/>
</dbReference>
<dbReference type="InterPro" id="IPR017106">
    <property type="entry name" value="Coatomer_gsu"/>
</dbReference>
<dbReference type="SUPFAM" id="SSF48371">
    <property type="entry name" value="ARM repeat"/>
    <property type="match status" value="1"/>
</dbReference>
<evidence type="ECO:0000256" key="10">
    <source>
        <dbReference type="ARBA" id="ARBA00023136"/>
    </source>
</evidence>
<dbReference type="InterPro" id="IPR016024">
    <property type="entry name" value="ARM-type_fold"/>
</dbReference>
<evidence type="ECO:0000256" key="2">
    <source>
        <dbReference type="ARBA" id="ARBA00010720"/>
    </source>
</evidence>
<comment type="similarity">
    <text evidence="2 13">Belongs to the COPG family.</text>
</comment>
<evidence type="ECO:0000256" key="3">
    <source>
        <dbReference type="ARBA" id="ARBA00011775"/>
    </source>
</evidence>
<comment type="subcellular location">
    <subcellularLocation>
        <location evidence="13">Cytoplasm</location>
    </subcellularLocation>
    <subcellularLocation>
        <location evidence="1 13">Golgi apparatus membrane</location>
        <topology evidence="1 13">Peripheral membrane protein</topology>
        <orientation evidence="1 13">Cytoplasmic side</orientation>
    </subcellularLocation>
    <subcellularLocation>
        <location evidence="13">Cytoplasmic vesicle</location>
        <location evidence="13">COPI-coated vesicle membrane</location>
        <topology evidence="13">Peripheral membrane protein</topology>
        <orientation evidence="13">Cytoplasmic side</orientation>
    </subcellularLocation>
</comment>
<dbReference type="InterPro" id="IPR012295">
    <property type="entry name" value="TBP_dom_sf"/>
</dbReference>
<dbReference type="Pfam" id="PF01602">
    <property type="entry name" value="Adaptin_N"/>
    <property type="match status" value="1"/>
</dbReference>
<dbReference type="Gene3D" id="3.30.310.10">
    <property type="entry name" value="TATA-Binding Protein"/>
    <property type="match status" value="1"/>
</dbReference>
<evidence type="ECO:0000256" key="7">
    <source>
        <dbReference type="ARBA" id="ARBA00022892"/>
    </source>
</evidence>
<dbReference type="InterPro" id="IPR037067">
    <property type="entry name" value="Coatomer_gsu_app_sf"/>
</dbReference>
<evidence type="ECO:0000256" key="14">
    <source>
        <dbReference type="SAM" id="MobiDB-lite"/>
    </source>
</evidence>
<dbReference type="Gene3D" id="1.25.10.10">
    <property type="entry name" value="Leucine-rich Repeat Variant"/>
    <property type="match status" value="2"/>
</dbReference>
<evidence type="ECO:0000256" key="4">
    <source>
        <dbReference type="ARBA" id="ARBA00022448"/>
    </source>
</evidence>
<dbReference type="PANTHER" id="PTHR10261">
    <property type="entry name" value="COATOMER SUBUNIT GAMMA"/>
    <property type="match status" value="1"/>
</dbReference>
<dbReference type="SUPFAM" id="SSF49348">
    <property type="entry name" value="Clathrin adaptor appendage domain"/>
    <property type="match status" value="1"/>
</dbReference>
<proteinExistence type="inferred from homology"/>
<dbReference type="PANTHER" id="PTHR10261:SF0">
    <property type="entry name" value="COATOMER SUBUNIT GAMMA-2"/>
    <property type="match status" value="1"/>
</dbReference>
<dbReference type="GO" id="GO:0005793">
    <property type="term" value="C:endoplasmic reticulum-Golgi intermediate compartment"/>
    <property type="evidence" value="ECO:0007669"/>
    <property type="project" value="TreeGrafter"/>
</dbReference>
<comment type="caution">
    <text evidence="18">The sequence shown here is derived from an EMBL/GenBank/DDBJ whole genome shotgun (WGS) entry which is preliminary data.</text>
</comment>
<dbReference type="InterPro" id="IPR013041">
    <property type="entry name" value="Clathrin_app_Ig-like_sf"/>
</dbReference>
<dbReference type="Gene3D" id="2.60.40.1480">
    <property type="entry name" value="Coatomer, gamma subunit, appendage domain"/>
    <property type="match status" value="1"/>
</dbReference>
<feature type="domain" description="Coatomer gamma subunit appendage Ig-like subdomain" evidence="16">
    <location>
        <begin position="622"/>
        <end position="767"/>
    </location>
</feature>
<name>A0A834YAP7_TETSI</name>
<keyword evidence="4 13" id="KW-0813">Transport</keyword>
<keyword evidence="6" id="KW-0677">Repeat</keyword>
<dbReference type="Proteomes" id="UP000655225">
    <property type="component" value="Unassembled WGS sequence"/>
</dbReference>
<dbReference type="GO" id="GO:0006891">
    <property type="term" value="P:intra-Golgi vesicle-mediated transport"/>
    <property type="evidence" value="ECO:0007669"/>
    <property type="project" value="TreeGrafter"/>
</dbReference>
<dbReference type="GO" id="GO:0006886">
    <property type="term" value="P:intracellular protein transport"/>
    <property type="evidence" value="ECO:0007669"/>
    <property type="project" value="InterPro"/>
</dbReference>
<dbReference type="PIRSF" id="PIRSF037093">
    <property type="entry name" value="Coatomer_gamma_subunit"/>
    <property type="match status" value="1"/>
</dbReference>
<dbReference type="GO" id="GO:0006888">
    <property type="term" value="P:endoplasmic reticulum to Golgi vesicle-mediated transport"/>
    <property type="evidence" value="ECO:0007669"/>
    <property type="project" value="TreeGrafter"/>
</dbReference>
<dbReference type="OMA" id="DMANHGQ"/>
<evidence type="ECO:0000256" key="5">
    <source>
        <dbReference type="ARBA" id="ARBA00022490"/>
    </source>
</evidence>
<dbReference type="InterPro" id="IPR011989">
    <property type="entry name" value="ARM-like"/>
</dbReference>
<keyword evidence="19" id="KW-1185">Reference proteome</keyword>
<keyword evidence="5 13" id="KW-0963">Cytoplasm</keyword>
<feature type="region of interest" description="Disordered" evidence="14">
    <location>
        <begin position="593"/>
        <end position="613"/>
    </location>
</feature>
<dbReference type="OrthoDB" id="1074925at2759"/>
<dbReference type="Pfam" id="PF08752">
    <property type="entry name" value="COP-gamma_platf"/>
    <property type="match status" value="1"/>
</dbReference>
<evidence type="ECO:0000256" key="8">
    <source>
        <dbReference type="ARBA" id="ARBA00022927"/>
    </source>
</evidence>
<gene>
    <name evidence="18" type="ORF">HHK36_031332</name>
</gene>
<dbReference type="FunFam" id="1.25.10.10:FF:000071">
    <property type="entry name" value="Coatomer subunit gamma"/>
    <property type="match status" value="1"/>
</dbReference>
<dbReference type="AlphaFoldDB" id="A0A834YAP7"/>
<dbReference type="GO" id="GO:0005783">
    <property type="term" value="C:endoplasmic reticulum"/>
    <property type="evidence" value="ECO:0007669"/>
    <property type="project" value="TreeGrafter"/>
</dbReference>
<evidence type="ECO:0000256" key="9">
    <source>
        <dbReference type="ARBA" id="ARBA00023034"/>
    </source>
</evidence>
<keyword evidence="8 13" id="KW-0653">Protein transport</keyword>
<evidence type="ECO:0000256" key="6">
    <source>
        <dbReference type="ARBA" id="ARBA00022737"/>
    </source>
</evidence>
<comment type="function">
    <text evidence="12 13">The coatomer is a cytosolic protein complex that binds to dilysine motifs and reversibly associates with Golgi non-clathrin-coated vesicles, which further mediate biosynthetic protein transport from the ER, via the Golgi up to the trans Golgi network. Coatomer complex is required for budding from Golgi membranes, and is essential for the retrograde Golgi-to-ER transport of dilysine-tagged proteins.</text>
</comment>
<evidence type="ECO:0000259" key="16">
    <source>
        <dbReference type="Pfam" id="PF08752"/>
    </source>
</evidence>
<dbReference type="FunFam" id="2.60.40.1480:FF:000002">
    <property type="entry name" value="Coatomer subunit gamma"/>
    <property type="match status" value="1"/>
</dbReference>
<evidence type="ECO:0000313" key="19">
    <source>
        <dbReference type="Proteomes" id="UP000655225"/>
    </source>
</evidence>
<protein>
    <recommendedName>
        <fullName evidence="13">Coatomer subunit gamma</fullName>
    </recommendedName>
</protein>
<keyword evidence="7 13" id="KW-0931">ER-Golgi transport</keyword>